<dbReference type="PANTHER" id="PTHR44196:SF1">
    <property type="entry name" value="DEHYDROGENASE_REDUCTASE SDR FAMILY MEMBER 7B"/>
    <property type="match status" value="1"/>
</dbReference>
<proteinExistence type="inferred from homology"/>
<keyword evidence="2" id="KW-0560">Oxidoreductase</keyword>
<gene>
    <name evidence="4" type="ORF">GIY30_15575</name>
</gene>
<evidence type="ECO:0000256" key="3">
    <source>
        <dbReference type="RuleBase" id="RU000363"/>
    </source>
</evidence>
<dbReference type="PRINTS" id="PR00080">
    <property type="entry name" value="SDRFAMILY"/>
</dbReference>
<dbReference type="GO" id="GO:0016491">
    <property type="term" value="F:oxidoreductase activity"/>
    <property type="evidence" value="ECO:0007669"/>
    <property type="project" value="UniProtKB-KW"/>
</dbReference>
<evidence type="ECO:0000313" key="5">
    <source>
        <dbReference type="Proteomes" id="UP000475545"/>
    </source>
</evidence>
<protein>
    <submittedName>
        <fullName evidence="4">SDR family oxidoreductase</fullName>
    </submittedName>
</protein>
<dbReference type="PANTHER" id="PTHR44196">
    <property type="entry name" value="DEHYDROGENASE/REDUCTASE SDR FAMILY MEMBER 7B"/>
    <property type="match status" value="1"/>
</dbReference>
<dbReference type="AlphaFoldDB" id="A0A6L7GUN0"/>
<dbReference type="GO" id="GO:0016020">
    <property type="term" value="C:membrane"/>
    <property type="evidence" value="ECO:0007669"/>
    <property type="project" value="TreeGrafter"/>
</dbReference>
<sequence>MTATTRQKILITGASSGLGEGMARRFAADGRALALCARRLDRLDALAGELRPTAAQVATARLDVTDTESVAPVFARLAEELGGLDRVIVNAGLGKGAPIGTGNAAANFETVQTNLVGALAQTEAALEIFRAQGHGHLVLISSMSAIRGLPKAQAAYSASKAGLSALGQGLQAEFAGSPISISVLLPGYIETDINRGVQTALMTDTDKGVAAMVAAIEKESAWAPVPAWPWRPIALALRYLPSAITRRMV</sequence>
<dbReference type="Gene3D" id="3.40.50.720">
    <property type="entry name" value="NAD(P)-binding Rossmann-like Domain"/>
    <property type="match status" value="1"/>
</dbReference>
<evidence type="ECO:0000256" key="2">
    <source>
        <dbReference type="ARBA" id="ARBA00023002"/>
    </source>
</evidence>
<dbReference type="EMBL" id="WMBR01000004">
    <property type="protein sequence ID" value="MXP22761.1"/>
    <property type="molecule type" value="Genomic_DNA"/>
</dbReference>
<dbReference type="NCBIfam" id="NF006099">
    <property type="entry name" value="PRK08251.1"/>
    <property type="match status" value="1"/>
</dbReference>
<organism evidence="4 5">
    <name type="scientific">Gordonia mangrovi</name>
    <dbReference type="NCBI Taxonomy" id="2665643"/>
    <lineage>
        <taxon>Bacteria</taxon>
        <taxon>Bacillati</taxon>
        <taxon>Actinomycetota</taxon>
        <taxon>Actinomycetes</taxon>
        <taxon>Mycobacteriales</taxon>
        <taxon>Gordoniaceae</taxon>
        <taxon>Gordonia</taxon>
    </lineage>
</organism>
<accession>A0A6L7GUN0</accession>
<evidence type="ECO:0000256" key="1">
    <source>
        <dbReference type="ARBA" id="ARBA00006484"/>
    </source>
</evidence>
<dbReference type="PRINTS" id="PR00081">
    <property type="entry name" value="GDHRDH"/>
</dbReference>
<dbReference type="InterPro" id="IPR002347">
    <property type="entry name" value="SDR_fam"/>
</dbReference>
<dbReference type="Pfam" id="PF00106">
    <property type="entry name" value="adh_short"/>
    <property type="match status" value="1"/>
</dbReference>
<dbReference type="InterPro" id="IPR036291">
    <property type="entry name" value="NAD(P)-bd_dom_sf"/>
</dbReference>
<comment type="caution">
    <text evidence="4">The sequence shown here is derived from an EMBL/GenBank/DDBJ whole genome shotgun (WGS) entry which is preliminary data.</text>
</comment>
<comment type="similarity">
    <text evidence="1 3">Belongs to the short-chain dehydrogenases/reductases (SDR) family.</text>
</comment>
<keyword evidence="5" id="KW-1185">Reference proteome</keyword>
<name>A0A6L7GUN0_9ACTN</name>
<evidence type="ECO:0000313" key="4">
    <source>
        <dbReference type="EMBL" id="MXP22761.1"/>
    </source>
</evidence>
<dbReference type="RefSeq" id="WP_160902953.1">
    <property type="nucleotide sequence ID" value="NZ_CP102850.1"/>
</dbReference>
<dbReference type="SUPFAM" id="SSF51735">
    <property type="entry name" value="NAD(P)-binding Rossmann-fold domains"/>
    <property type="match status" value="1"/>
</dbReference>
<dbReference type="Proteomes" id="UP000475545">
    <property type="component" value="Unassembled WGS sequence"/>
</dbReference>
<reference evidence="4 5" key="1">
    <citation type="submission" date="2019-11" db="EMBL/GenBank/DDBJ databases">
        <title>Gordonia sp. nov., a novel actinobacterium isolated from mangrove soil in Hainan.</title>
        <authorList>
            <person name="Huang X."/>
            <person name="Xie Y."/>
            <person name="Chu X."/>
            <person name="Xiao K."/>
        </authorList>
    </citation>
    <scope>NUCLEOTIDE SEQUENCE [LARGE SCALE GENOMIC DNA]</scope>
    <source>
        <strain evidence="4 5">HNM0687</strain>
    </source>
</reference>